<gene>
    <name evidence="3" type="ORF">H8S77_25245</name>
</gene>
<proteinExistence type="predicted"/>
<feature type="transmembrane region" description="Helical" evidence="1">
    <location>
        <begin position="12"/>
        <end position="31"/>
    </location>
</feature>
<feature type="transmembrane region" description="Helical" evidence="1">
    <location>
        <begin position="113"/>
        <end position="131"/>
    </location>
</feature>
<feature type="transmembrane region" description="Helical" evidence="1">
    <location>
        <begin position="43"/>
        <end position="62"/>
    </location>
</feature>
<dbReference type="EMBL" id="JACOOI010000047">
    <property type="protein sequence ID" value="MBC5646180.1"/>
    <property type="molecule type" value="Genomic_DNA"/>
</dbReference>
<feature type="domain" description="Flavinylation-associated cytochrome" evidence="2">
    <location>
        <begin position="9"/>
        <end position="66"/>
    </location>
</feature>
<accession>A0ABR7E8U1</accession>
<sequence length="144" mass="16367">MNRKRIIYLTDLVLVPLFLLTSYTGIMLHIASHGSNHDIWHNWAVFHVIISLLFTVFGIMHVKHHWGWYKGLKTKGIKGKNKVVLLLSFTFILVIITGILLLCIEGANSSTGLLHYKAGLMAGVLGVLHIVKRWRFLIIKKKVS</sequence>
<dbReference type="Pfam" id="PF14358">
    <property type="entry name" value="DUF4405"/>
    <property type="match status" value="1"/>
</dbReference>
<keyword evidence="1" id="KW-0472">Membrane</keyword>
<keyword evidence="4" id="KW-1185">Reference proteome</keyword>
<evidence type="ECO:0000259" key="2">
    <source>
        <dbReference type="Pfam" id="PF14358"/>
    </source>
</evidence>
<evidence type="ECO:0000256" key="1">
    <source>
        <dbReference type="SAM" id="Phobius"/>
    </source>
</evidence>
<keyword evidence="1" id="KW-0812">Transmembrane</keyword>
<evidence type="ECO:0000313" key="3">
    <source>
        <dbReference type="EMBL" id="MBC5646180.1"/>
    </source>
</evidence>
<feature type="transmembrane region" description="Helical" evidence="1">
    <location>
        <begin position="83"/>
        <end position="107"/>
    </location>
</feature>
<reference evidence="3 4" key="1">
    <citation type="submission" date="2020-08" db="EMBL/GenBank/DDBJ databases">
        <title>Genome public.</title>
        <authorList>
            <person name="Liu C."/>
            <person name="Sun Q."/>
        </authorList>
    </citation>
    <scope>NUCLEOTIDE SEQUENCE [LARGE SCALE GENOMIC DNA]</scope>
    <source>
        <strain evidence="3 4">BX2</strain>
    </source>
</reference>
<dbReference type="InterPro" id="IPR025517">
    <property type="entry name" value="DUF4405"/>
</dbReference>
<protein>
    <submittedName>
        <fullName evidence="3">DUF4405 domain-containing protein</fullName>
    </submittedName>
</protein>
<dbReference type="Proteomes" id="UP000644010">
    <property type="component" value="Unassembled WGS sequence"/>
</dbReference>
<keyword evidence="1" id="KW-1133">Transmembrane helix</keyword>
<evidence type="ECO:0000313" key="4">
    <source>
        <dbReference type="Proteomes" id="UP000644010"/>
    </source>
</evidence>
<name>A0ABR7E8U1_9BACT</name>
<comment type="caution">
    <text evidence="3">The sequence shown here is derived from an EMBL/GenBank/DDBJ whole genome shotgun (WGS) entry which is preliminary data.</text>
</comment>
<organism evidence="3 4">
    <name type="scientific">Parabacteroides segnis</name>
    <dbReference type="NCBI Taxonomy" id="2763058"/>
    <lineage>
        <taxon>Bacteria</taxon>
        <taxon>Pseudomonadati</taxon>
        <taxon>Bacteroidota</taxon>
        <taxon>Bacteroidia</taxon>
        <taxon>Bacteroidales</taxon>
        <taxon>Tannerellaceae</taxon>
        <taxon>Parabacteroides</taxon>
    </lineage>
</organism>
<dbReference type="RefSeq" id="WP_186961706.1">
    <property type="nucleotide sequence ID" value="NZ_JACOOI010000047.1"/>
</dbReference>